<evidence type="ECO:0000256" key="2">
    <source>
        <dbReference type="ARBA" id="ARBA00022475"/>
    </source>
</evidence>
<feature type="transmembrane region" description="Helical" evidence="8">
    <location>
        <begin position="349"/>
        <end position="367"/>
    </location>
</feature>
<evidence type="ECO:0000256" key="3">
    <source>
        <dbReference type="ARBA" id="ARBA00022692"/>
    </source>
</evidence>
<keyword evidence="2" id="KW-1003">Cell membrane</keyword>
<evidence type="ECO:0000256" key="8">
    <source>
        <dbReference type="SAM" id="Phobius"/>
    </source>
</evidence>
<proteinExistence type="inferred from homology"/>
<dbReference type="InterPro" id="IPR050539">
    <property type="entry name" value="ThrE_Dicarb/AminoAcid_Exp"/>
</dbReference>
<comment type="similarity">
    <text evidence="6">Belongs to the ThrE exporter (TC 2.A.79) family.</text>
</comment>
<feature type="transmembrane region" description="Helical" evidence="8">
    <location>
        <begin position="131"/>
        <end position="156"/>
    </location>
</feature>
<evidence type="ECO:0000313" key="11">
    <source>
        <dbReference type="EMBL" id="SHF47150.1"/>
    </source>
</evidence>
<evidence type="ECO:0000256" key="4">
    <source>
        <dbReference type="ARBA" id="ARBA00022989"/>
    </source>
</evidence>
<dbReference type="InterPro" id="IPR024528">
    <property type="entry name" value="ThrE_2"/>
</dbReference>
<evidence type="ECO:0000256" key="6">
    <source>
        <dbReference type="ARBA" id="ARBA00034125"/>
    </source>
</evidence>
<keyword evidence="5 8" id="KW-0472">Membrane</keyword>
<keyword evidence="3 8" id="KW-0812">Transmembrane</keyword>
<accession>A0A1M5BXP4</accession>
<feature type="region of interest" description="Disordered" evidence="7">
    <location>
        <begin position="431"/>
        <end position="451"/>
    </location>
</feature>
<feature type="transmembrane region" description="Helical" evidence="8">
    <location>
        <begin position="322"/>
        <end position="342"/>
    </location>
</feature>
<dbReference type="Pfam" id="PF12821">
    <property type="entry name" value="ThrE_2"/>
    <property type="match status" value="1"/>
</dbReference>
<comment type="subcellular location">
    <subcellularLocation>
        <location evidence="1">Cell membrane</location>
        <topology evidence="1">Multi-pass membrane protein</topology>
    </subcellularLocation>
</comment>
<evidence type="ECO:0000256" key="5">
    <source>
        <dbReference type="ARBA" id="ARBA00023136"/>
    </source>
</evidence>
<dbReference type="Pfam" id="PF06738">
    <property type="entry name" value="ThrE"/>
    <property type="match status" value="1"/>
</dbReference>
<dbReference type="GO" id="GO:0015744">
    <property type="term" value="P:succinate transport"/>
    <property type="evidence" value="ECO:0007669"/>
    <property type="project" value="TreeGrafter"/>
</dbReference>
<dbReference type="RefSeq" id="WP_084180704.1">
    <property type="nucleotide sequence ID" value="NZ_FQVU01000001.1"/>
</dbReference>
<evidence type="ECO:0000256" key="1">
    <source>
        <dbReference type="ARBA" id="ARBA00004651"/>
    </source>
</evidence>
<feature type="transmembrane region" description="Helical" evidence="8">
    <location>
        <begin position="168"/>
        <end position="189"/>
    </location>
</feature>
<dbReference type="PANTHER" id="PTHR34390:SF2">
    <property type="entry name" value="SUCCINATE TRANSPORTER SUBUNIT YJJP-RELATED"/>
    <property type="match status" value="1"/>
</dbReference>
<dbReference type="PANTHER" id="PTHR34390">
    <property type="entry name" value="UPF0442 PROTEIN YJJB-RELATED"/>
    <property type="match status" value="1"/>
</dbReference>
<keyword evidence="4 8" id="KW-1133">Transmembrane helix</keyword>
<protein>
    <submittedName>
        <fullName evidence="11">Uncharacterized membrane protein YjjP, DUF1212 family</fullName>
    </submittedName>
</protein>
<feature type="transmembrane region" description="Helical" evidence="8">
    <location>
        <begin position="379"/>
        <end position="405"/>
    </location>
</feature>
<gene>
    <name evidence="11" type="ORF">SAMN05443575_0026</name>
</gene>
<feature type="transmembrane region" description="Helical" evidence="8">
    <location>
        <begin position="201"/>
        <end position="222"/>
    </location>
</feature>
<dbReference type="Proteomes" id="UP000186132">
    <property type="component" value="Unassembled WGS sequence"/>
</dbReference>
<dbReference type="EMBL" id="FQVU01000001">
    <property type="protein sequence ID" value="SHF47150.1"/>
    <property type="molecule type" value="Genomic_DNA"/>
</dbReference>
<dbReference type="OrthoDB" id="9763957at2"/>
<sequence>MPDTADVYKTMNLALRIGEMLLSCGAGASDVGAQMDNVGRACGLRRFTADVTFTELAMSYQASSDEPAMIQLRQVRHREVDYEDLTLVDHLVRDLVAGRIDREEAIARLNRIVSSGHARPRWTVTLGYGGMGAGVGMVLGGNAAMVGIAFVAACLIDRIQRVMAANRWPTFYQQAAGGLLATLLAAGVARTGLDVAPGRVITASIILLLAGVSFLGAIQDALTGFPLTSGARMLEAVIATAGAVAGVSGGLTVARIVGVRLGDQVAGTTGFADLPVMTVGAALAAASYAYACYAPLRALTPIGVIAALAVAVYFVLDDRNVGGPFASAVAAVVIGLISFSAAGRFRVPALVVVTAAIVPLLPGLSIYRGLATIGRDASAGLLALFTAGAVAVALSSGAILGEYIAQPLRREARRLETRLAGPRLVGPMSVRAVRRRHRDRQQGGGADGGSR</sequence>
<reference evidence="11 12" key="1">
    <citation type="submission" date="2016-11" db="EMBL/GenBank/DDBJ databases">
        <authorList>
            <person name="Jaros S."/>
            <person name="Januszkiewicz K."/>
            <person name="Wedrychowicz H."/>
        </authorList>
    </citation>
    <scope>NUCLEOTIDE SEQUENCE [LARGE SCALE GENOMIC DNA]</scope>
    <source>
        <strain evidence="11 12">DSM 45627</strain>
    </source>
</reference>
<organism evidence="11 12">
    <name type="scientific">Jatrophihabitans endophyticus</name>
    <dbReference type="NCBI Taxonomy" id="1206085"/>
    <lineage>
        <taxon>Bacteria</taxon>
        <taxon>Bacillati</taxon>
        <taxon>Actinomycetota</taxon>
        <taxon>Actinomycetes</taxon>
        <taxon>Jatrophihabitantales</taxon>
        <taxon>Jatrophihabitantaceae</taxon>
        <taxon>Jatrophihabitans</taxon>
    </lineage>
</organism>
<evidence type="ECO:0000313" key="12">
    <source>
        <dbReference type="Proteomes" id="UP000186132"/>
    </source>
</evidence>
<feature type="transmembrane region" description="Helical" evidence="8">
    <location>
        <begin position="234"/>
        <end position="254"/>
    </location>
</feature>
<keyword evidence="12" id="KW-1185">Reference proteome</keyword>
<feature type="compositionally biased region" description="Gly residues" evidence="7">
    <location>
        <begin position="442"/>
        <end position="451"/>
    </location>
</feature>
<name>A0A1M5BXP4_9ACTN</name>
<evidence type="ECO:0000259" key="10">
    <source>
        <dbReference type="Pfam" id="PF12821"/>
    </source>
</evidence>
<dbReference type="GO" id="GO:0022857">
    <property type="term" value="F:transmembrane transporter activity"/>
    <property type="evidence" value="ECO:0007669"/>
    <property type="project" value="InterPro"/>
</dbReference>
<feature type="domain" description="Threonine/Serine exporter ThrE" evidence="10">
    <location>
        <begin position="279"/>
        <end position="402"/>
    </location>
</feature>
<evidence type="ECO:0000259" key="9">
    <source>
        <dbReference type="Pfam" id="PF06738"/>
    </source>
</evidence>
<dbReference type="GO" id="GO:0005886">
    <property type="term" value="C:plasma membrane"/>
    <property type="evidence" value="ECO:0007669"/>
    <property type="project" value="UniProtKB-SubCell"/>
</dbReference>
<evidence type="ECO:0000256" key="7">
    <source>
        <dbReference type="SAM" id="MobiDB-lite"/>
    </source>
</evidence>
<dbReference type="AlphaFoldDB" id="A0A1M5BXP4"/>
<feature type="domain" description="Threonine/serine exporter-like N-terminal" evidence="9">
    <location>
        <begin position="13"/>
        <end position="253"/>
    </location>
</feature>
<dbReference type="InterPro" id="IPR010619">
    <property type="entry name" value="ThrE-like_N"/>
</dbReference>
<feature type="transmembrane region" description="Helical" evidence="8">
    <location>
        <begin position="298"/>
        <end position="316"/>
    </location>
</feature>